<dbReference type="EMBL" id="GBXM01058127">
    <property type="protein sequence ID" value="JAH50450.1"/>
    <property type="molecule type" value="Transcribed_RNA"/>
</dbReference>
<protein>
    <submittedName>
        <fullName evidence="1">Uncharacterized protein</fullName>
    </submittedName>
</protein>
<dbReference type="AlphaFoldDB" id="A0A0E9TC27"/>
<proteinExistence type="predicted"/>
<reference evidence="1" key="1">
    <citation type="submission" date="2014-11" db="EMBL/GenBank/DDBJ databases">
        <authorList>
            <person name="Amaro Gonzalez C."/>
        </authorList>
    </citation>
    <scope>NUCLEOTIDE SEQUENCE</scope>
</reference>
<name>A0A0E9TC27_ANGAN</name>
<reference evidence="1" key="2">
    <citation type="journal article" date="2015" name="Fish Shellfish Immunol.">
        <title>Early steps in the European eel (Anguilla anguilla)-Vibrio vulnificus interaction in the gills: Role of the RtxA13 toxin.</title>
        <authorList>
            <person name="Callol A."/>
            <person name="Pajuelo D."/>
            <person name="Ebbesson L."/>
            <person name="Teles M."/>
            <person name="MacKenzie S."/>
            <person name="Amaro C."/>
        </authorList>
    </citation>
    <scope>NUCLEOTIDE SEQUENCE</scope>
</reference>
<accession>A0A0E9TC27</accession>
<evidence type="ECO:0000313" key="1">
    <source>
        <dbReference type="EMBL" id="JAH50450.1"/>
    </source>
</evidence>
<sequence length="63" mass="7647">MATSRHLKTQACIFSQFKKQLNRVNVRTFFNRNVDFGNHYLYMLKQKWAFAFHFRPTLHINAI</sequence>
<organism evidence="1">
    <name type="scientific">Anguilla anguilla</name>
    <name type="common">European freshwater eel</name>
    <name type="synonym">Muraena anguilla</name>
    <dbReference type="NCBI Taxonomy" id="7936"/>
    <lineage>
        <taxon>Eukaryota</taxon>
        <taxon>Metazoa</taxon>
        <taxon>Chordata</taxon>
        <taxon>Craniata</taxon>
        <taxon>Vertebrata</taxon>
        <taxon>Euteleostomi</taxon>
        <taxon>Actinopterygii</taxon>
        <taxon>Neopterygii</taxon>
        <taxon>Teleostei</taxon>
        <taxon>Anguilliformes</taxon>
        <taxon>Anguillidae</taxon>
        <taxon>Anguilla</taxon>
    </lineage>
</organism>